<organism evidence="7 8">
    <name type="scientific">Meloidogyne floridensis</name>
    <dbReference type="NCBI Taxonomy" id="298350"/>
    <lineage>
        <taxon>Eukaryota</taxon>
        <taxon>Metazoa</taxon>
        <taxon>Ecdysozoa</taxon>
        <taxon>Nematoda</taxon>
        <taxon>Chromadorea</taxon>
        <taxon>Rhabditida</taxon>
        <taxon>Tylenchina</taxon>
        <taxon>Tylenchomorpha</taxon>
        <taxon>Tylenchoidea</taxon>
        <taxon>Meloidogynidae</taxon>
        <taxon>Meloidogyninae</taxon>
        <taxon>Meloidogyne</taxon>
    </lineage>
</organism>
<feature type="repeat" description="WD" evidence="6">
    <location>
        <begin position="120"/>
        <end position="162"/>
    </location>
</feature>
<dbReference type="InterPro" id="IPR036322">
    <property type="entry name" value="WD40_repeat_dom_sf"/>
</dbReference>
<keyword evidence="5" id="KW-0804">Transcription</keyword>
<dbReference type="PANTHER" id="PTHR10253">
    <property type="entry name" value="POLYCOMB PROTEIN"/>
    <property type="match status" value="1"/>
</dbReference>
<reference evidence="8" key="1">
    <citation type="submission" date="2022-11" db="UniProtKB">
        <authorList>
            <consortium name="WormBaseParasite"/>
        </authorList>
    </citation>
    <scope>IDENTIFICATION</scope>
</reference>
<dbReference type="SMART" id="SM00320">
    <property type="entry name" value="WD40"/>
    <property type="match status" value="4"/>
</dbReference>
<comment type="similarity">
    <text evidence="1">Belongs to the WD repeat ESC family.</text>
</comment>
<dbReference type="PROSITE" id="PS50294">
    <property type="entry name" value="WD_REPEATS_REGION"/>
    <property type="match status" value="2"/>
</dbReference>
<keyword evidence="7" id="KW-1185">Reference proteome</keyword>
<accession>A0A915NWE1</accession>
<evidence type="ECO:0000256" key="3">
    <source>
        <dbReference type="ARBA" id="ARBA00022737"/>
    </source>
</evidence>
<evidence type="ECO:0000313" key="8">
    <source>
        <dbReference type="WBParaSite" id="scf7180000421443.g6944"/>
    </source>
</evidence>
<dbReference type="Pfam" id="PF00400">
    <property type="entry name" value="WD40"/>
    <property type="match status" value="3"/>
</dbReference>
<protein>
    <submittedName>
        <fullName evidence="8">WD_REPEATS_REGION domain-containing protein</fullName>
    </submittedName>
</protein>
<dbReference type="InterPro" id="IPR015943">
    <property type="entry name" value="WD40/YVTN_repeat-like_dom_sf"/>
</dbReference>
<dbReference type="AlphaFoldDB" id="A0A915NWE1"/>
<dbReference type="Proteomes" id="UP000887560">
    <property type="component" value="Unplaced"/>
</dbReference>
<evidence type="ECO:0000256" key="2">
    <source>
        <dbReference type="ARBA" id="ARBA00022574"/>
    </source>
</evidence>
<dbReference type="PRINTS" id="PR00320">
    <property type="entry name" value="GPROTEINBRPT"/>
</dbReference>
<feature type="repeat" description="WD" evidence="6">
    <location>
        <begin position="166"/>
        <end position="207"/>
    </location>
</feature>
<dbReference type="Gene3D" id="2.130.10.10">
    <property type="entry name" value="YVTN repeat-like/Quinoprotein amine dehydrogenase"/>
    <property type="match status" value="1"/>
</dbReference>
<dbReference type="WBParaSite" id="scf7180000421443.g6944">
    <property type="protein sequence ID" value="scf7180000421443.g6944"/>
    <property type="gene ID" value="scf7180000421443.g6944"/>
</dbReference>
<dbReference type="InterPro" id="IPR001680">
    <property type="entry name" value="WD40_rpt"/>
</dbReference>
<dbReference type="SUPFAM" id="SSF50978">
    <property type="entry name" value="WD40 repeat-like"/>
    <property type="match status" value="1"/>
</dbReference>
<dbReference type="InterPro" id="IPR051243">
    <property type="entry name" value="PcG_WD-repeat"/>
</dbReference>
<proteinExistence type="inferred from homology"/>
<keyword evidence="4" id="KW-0805">Transcription regulation</keyword>
<sequence>MPTTSKAPYSYSSSFESHKTTVYSIAFNTFTPQEGTSTNSNINYFATAGKNKVSVYSCSSSQQGIRLLRQFDDQDAKNECFYAITWAYNLDTSLHVLVVGGHRGIIRVLSPHNGRMFCSLLGHGDSINELRTSPTHPMIVASASKDFTARIWNIMNRQCLAILGGIQGHRDQVISLDFDVTSNFLVTASMDHAVKLWHIGPGTEVGEAIQISITKSKPASQFPTELHFPICNSRDLHTNYVDCVRIMGDFIFSKKLSTPIYLHLPFSQVKIVLHYGNLVHLRKEFVSSEDCITLWKFGTFEEGICGKGSLKCPETFASHTVIMKMPNTEMWFIKMAIDPHRKFLACGSQQGEIRIWRLNANRLPLAESDYFLVPSNKELKGCIRQIAFSPDGKVCF</sequence>
<evidence type="ECO:0000256" key="6">
    <source>
        <dbReference type="PROSITE-ProRule" id="PRU00221"/>
    </source>
</evidence>
<evidence type="ECO:0000256" key="4">
    <source>
        <dbReference type="ARBA" id="ARBA00023015"/>
    </source>
</evidence>
<dbReference type="PROSITE" id="PS50082">
    <property type="entry name" value="WD_REPEATS_2"/>
    <property type="match status" value="2"/>
</dbReference>
<keyword evidence="3" id="KW-0677">Repeat</keyword>
<keyword evidence="2 6" id="KW-0853">WD repeat</keyword>
<dbReference type="PROSITE" id="PS00678">
    <property type="entry name" value="WD_REPEATS_1"/>
    <property type="match status" value="1"/>
</dbReference>
<dbReference type="InterPro" id="IPR020472">
    <property type="entry name" value="WD40_PAC1"/>
</dbReference>
<name>A0A915NWE1_9BILA</name>
<dbReference type="InterPro" id="IPR019775">
    <property type="entry name" value="WD40_repeat_CS"/>
</dbReference>
<evidence type="ECO:0000256" key="5">
    <source>
        <dbReference type="ARBA" id="ARBA00023163"/>
    </source>
</evidence>
<evidence type="ECO:0000256" key="1">
    <source>
        <dbReference type="ARBA" id="ARBA00008075"/>
    </source>
</evidence>
<evidence type="ECO:0000313" key="7">
    <source>
        <dbReference type="Proteomes" id="UP000887560"/>
    </source>
</evidence>